<evidence type="ECO:0000256" key="1">
    <source>
        <dbReference type="SAM" id="MobiDB-lite"/>
    </source>
</evidence>
<dbReference type="Proteomes" id="UP000308197">
    <property type="component" value="Unassembled WGS sequence"/>
</dbReference>
<feature type="region of interest" description="Disordered" evidence="1">
    <location>
        <begin position="208"/>
        <end position="227"/>
    </location>
</feature>
<proteinExistence type="predicted"/>
<reference evidence="2 3" key="1">
    <citation type="journal article" date="2019" name="Nat. Ecol. Evol.">
        <title>Megaphylogeny resolves global patterns of mushroom evolution.</title>
        <authorList>
            <person name="Varga T."/>
            <person name="Krizsan K."/>
            <person name="Foldi C."/>
            <person name="Dima B."/>
            <person name="Sanchez-Garcia M."/>
            <person name="Sanchez-Ramirez S."/>
            <person name="Szollosi G.J."/>
            <person name="Szarkandi J.G."/>
            <person name="Papp V."/>
            <person name="Albert L."/>
            <person name="Andreopoulos W."/>
            <person name="Angelini C."/>
            <person name="Antonin V."/>
            <person name="Barry K.W."/>
            <person name="Bougher N.L."/>
            <person name="Buchanan P."/>
            <person name="Buyck B."/>
            <person name="Bense V."/>
            <person name="Catcheside P."/>
            <person name="Chovatia M."/>
            <person name="Cooper J."/>
            <person name="Damon W."/>
            <person name="Desjardin D."/>
            <person name="Finy P."/>
            <person name="Geml J."/>
            <person name="Haridas S."/>
            <person name="Hughes K."/>
            <person name="Justo A."/>
            <person name="Karasinski D."/>
            <person name="Kautmanova I."/>
            <person name="Kiss B."/>
            <person name="Kocsube S."/>
            <person name="Kotiranta H."/>
            <person name="LaButti K.M."/>
            <person name="Lechner B.E."/>
            <person name="Liimatainen K."/>
            <person name="Lipzen A."/>
            <person name="Lukacs Z."/>
            <person name="Mihaltcheva S."/>
            <person name="Morgado L.N."/>
            <person name="Niskanen T."/>
            <person name="Noordeloos M.E."/>
            <person name="Ohm R.A."/>
            <person name="Ortiz-Santana B."/>
            <person name="Ovrebo C."/>
            <person name="Racz N."/>
            <person name="Riley R."/>
            <person name="Savchenko A."/>
            <person name="Shiryaev A."/>
            <person name="Soop K."/>
            <person name="Spirin V."/>
            <person name="Szebenyi C."/>
            <person name="Tomsovsky M."/>
            <person name="Tulloss R.E."/>
            <person name="Uehling J."/>
            <person name="Grigoriev I.V."/>
            <person name="Vagvolgyi C."/>
            <person name="Papp T."/>
            <person name="Martin F.M."/>
            <person name="Miettinen O."/>
            <person name="Hibbett D.S."/>
            <person name="Nagy L.G."/>
        </authorList>
    </citation>
    <scope>NUCLEOTIDE SEQUENCE [LARGE SCALE GENOMIC DNA]</scope>
    <source>
        <strain evidence="2 3">HHB13444</strain>
    </source>
</reference>
<accession>A0A5C3Q069</accession>
<dbReference type="InParanoid" id="A0A5C3Q069"/>
<dbReference type="EMBL" id="ML210968">
    <property type="protein sequence ID" value="TFK94487.1"/>
    <property type="molecule type" value="Genomic_DNA"/>
</dbReference>
<evidence type="ECO:0000313" key="3">
    <source>
        <dbReference type="Proteomes" id="UP000308197"/>
    </source>
</evidence>
<gene>
    <name evidence="2" type="ORF">K466DRAFT_325550</name>
</gene>
<organism evidence="2 3">
    <name type="scientific">Polyporus arcularius HHB13444</name>
    <dbReference type="NCBI Taxonomy" id="1314778"/>
    <lineage>
        <taxon>Eukaryota</taxon>
        <taxon>Fungi</taxon>
        <taxon>Dikarya</taxon>
        <taxon>Basidiomycota</taxon>
        <taxon>Agaricomycotina</taxon>
        <taxon>Agaricomycetes</taxon>
        <taxon>Polyporales</taxon>
        <taxon>Polyporaceae</taxon>
        <taxon>Polyporus</taxon>
    </lineage>
</organism>
<keyword evidence="3" id="KW-1185">Reference proteome</keyword>
<sequence length="240" mass="26463">MITGPCKLLNVSSIRVSAMASFPFSLDPRGDKASQAKSVRTPPLRLRPWIHRSNCERVSGEPRVLRLLANLVVVQSYDASMTNATCICGRTLCSSQSFSRGPVRAAHGARDKRTFNDVDRGGWLRRRTGTEPLPHGPSRQALNAAMGRLIDTGQRVGAGPKRTDFLQIPLPCRYSRRGRSLSSQSVLQPRILEWFPVAKRTAGGPLVGKLGDELRPQPSLKSTRPDTLHSDREIVEYLSA</sequence>
<evidence type="ECO:0000313" key="2">
    <source>
        <dbReference type="EMBL" id="TFK94487.1"/>
    </source>
</evidence>
<name>A0A5C3Q069_9APHY</name>
<dbReference type="AlphaFoldDB" id="A0A5C3Q069"/>
<protein>
    <submittedName>
        <fullName evidence="2">Uncharacterized protein</fullName>
    </submittedName>
</protein>